<feature type="region of interest" description="Disordered" evidence="5">
    <location>
        <begin position="329"/>
        <end position="354"/>
    </location>
</feature>
<gene>
    <name evidence="7" type="ORF">MPH_02216</name>
</gene>
<dbReference type="CDD" id="cd19165">
    <property type="entry name" value="HemeO"/>
    <property type="match status" value="1"/>
</dbReference>
<sequence>MTTENRSRPAAAARPSLSTEINVATRLLHTNLNRLITARLPLALPPHAASPRLYAFGLLHFSHVYLTFESAWHDITHPPTALNNPALSSLLEDPWISVSQPPPTFDTSTAPSAGASSTATPSSPTTPTTPTPPTDPALLAFLTTLLPPGLLRSRRLRRDLAALLALRPMELDVHLATGYPGPRVAAYTAHIRRAVRARPHVLVAYAWVMYMAIFAGGRWIRAQLASAGPEFWESENENNKGKGVRGVSFEEIGKRGVSFFAFDGDMDGEDVKSAFKARLEEAEALLTEQQRREVVEEARAIFEWSIALVEELDELLDTPDALHVEVGAGRGAPRDEKEMSEKGGVLPAPVPAPRQKTDWVRQGGSIAGALVVLGGVCWWTACFLGVAMREGWHEGWTDI</sequence>
<reference evidence="7 8" key="1">
    <citation type="journal article" date="2012" name="BMC Genomics">
        <title>Tools to kill: Genome of one of the most destructive plant pathogenic fungi Macrophomina phaseolina.</title>
        <authorList>
            <person name="Islam M.S."/>
            <person name="Haque M.S."/>
            <person name="Islam M.M."/>
            <person name="Emdad E.M."/>
            <person name="Halim A."/>
            <person name="Hossen Q.M.M."/>
            <person name="Hossain M.Z."/>
            <person name="Ahmed B."/>
            <person name="Rahim S."/>
            <person name="Rahman M.S."/>
            <person name="Alam M.M."/>
            <person name="Hou S."/>
            <person name="Wan X."/>
            <person name="Saito J.A."/>
            <person name="Alam M."/>
        </authorList>
    </citation>
    <scope>NUCLEOTIDE SEQUENCE [LARGE SCALE GENOMIC DNA]</scope>
    <source>
        <strain evidence="7 8">MS6</strain>
    </source>
</reference>
<dbReference type="AlphaFoldDB" id="K2S0L4"/>
<dbReference type="SUPFAM" id="SSF48613">
    <property type="entry name" value="Heme oxygenase-like"/>
    <property type="match status" value="1"/>
</dbReference>
<name>K2S0L4_MACPH</name>
<dbReference type="Gene3D" id="1.20.910.10">
    <property type="entry name" value="Heme oxygenase-like"/>
    <property type="match status" value="1"/>
</dbReference>
<evidence type="ECO:0000256" key="5">
    <source>
        <dbReference type="SAM" id="MobiDB-lite"/>
    </source>
</evidence>
<evidence type="ECO:0000313" key="8">
    <source>
        <dbReference type="Proteomes" id="UP000007129"/>
    </source>
</evidence>
<dbReference type="GO" id="GO:0006788">
    <property type="term" value="P:heme oxidation"/>
    <property type="evidence" value="ECO:0007669"/>
    <property type="project" value="InterPro"/>
</dbReference>
<dbReference type="HOGENOM" id="CLU_038284_1_0_1"/>
<accession>K2S0L4</accession>
<dbReference type="InterPro" id="IPR016053">
    <property type="entry name" value="Haem_Oase-like"/>
</dbReference>
<feature type="transmembrane region" description="Helical" evidence="6">
    <location>
        <begin position="366"/>
        <end position="387"/>
    </location>
</feature>
<dbReference type="Pfam" id="PF01126">
    <property type="entry name" value="Heme_oxygenase"/>
    <property type="match status" value="1"/>
</dbReference>
<dbReference type="OrthoDB" id="652091at2759"/>
<evidence type="ECO:0000256" key="1">
    <source>
        <dbReference type="ARBA" id="ARBA00022617"/>
    </source>
</evidence>
<comment type="caution">
    <text evidence="7">The sequence shown here is derived from an EMBL/GenBank/DDBJ whole genome shotgun (WGS) entry which is preliminary data.</text>
</comment>
<keyword evidence="1" id="KW-0349">Heme</keyword>
<keyword evidence="6" id="KW-1133">Transmembrane helix</keyword>
<keyword evidence="2" id="KW-0479">Metal-binding</keyword>
<evidence type="ECO:0000313" key="7">
    <source>
        <dbReference type="EMBL" id="EKG20493.1"/>
    </source>
</evidence>
<keyword evidence="6" id="KW-0812">Transmembrane</keyword>
<dbReference type="Proteomes" id="UP000007129">
    <property type="component" value="Unassembled WGS sequence"/>
</dbReference>
<keyword evidence="6" id="KW-0472">Membrane</keyword>
<dbReference type="PANTHER" id="PTHR10720">
    <property type="entry name" value="HEME OXYGENASE"/>
    <property type="match status" value="1"/>
</dbReference>
<protein>
    <submittedName>
        <fullName evidence="7">Heme oxygenase</fullName>
    </submittedName>
</protein>
<evidence type="ECO:0000256" key="3">
    <source>
        <dbReference type="ARBA" id="ARBA00023004"/>
    </source>
</evidence>
<dbReference type="GO" id="GO:0004392">
    <property type="term" value="F:heme oxygenase (decyclizing) activity"/>
    <property type="evidence" value="ECO:0007669"/>
    <property type="project" value="InterPro"/>
</dbReference>
<dbReference type="EMBL" id="AHHD01000085">
    <property type="protein sequence ID" value="EKG20493.1"/>
    <property type="molecule type" value="Genomic_DNA"/>
</dbReference>
<dbReference type="STRING" id="1126212.K2S0L4"/>
<evidence type="ECO:0000256" key="4">
    <source>
        <dbReference type="SAM" id="Coils"/>
    </source>
</evidence>
<feature type="compositionally biased region" description="Basic and acidic residues" evidence="5">
    <location>
        <begin position="332"/>
        <end position="341"/>
    </location>
</feature>
<keyword evidence="3" id="KW-0408">Iron</keyword>
<keyword evidence="4" id="KW-0175">Coiled coil</keyword>
<dbReference type="InterPro" id="IPR016084">
    <property type="entry name" value="Haem_Oase-like_multi-hlx"/>
</dbReference>
<feature type="compositionally biased region" description="Low complexity" evidence="5">
    <location>
        <begin position="107"/>
        <end position="126"/>
    </location>
</feature>
<proteinExistence type="predicted"/>
<dbReference type="GO" id="GO:0046872">
    <property type="term" value="F:metal ion binding"/>
    <property type="evidence" value="ECO:0007669"/>
    <property type="project" value="UniProtKB-KW"/>
</dbReference>
<evidence type="ECO:0000256" key="2">
    <source>
        <dbReference type="ARBA" id="ARBA00022723"/>
    </source>
</evidence>
<dbReference type="VEuPathDB" id="FungiDB:MPH_02216"/>
<dbReference type="eggNOG" id="KOG4480">
    <property type="taxonomic scope" value="Eukaryota"/>
</dbReference>
<feature type="coiled-coil region" evidence="4">
    <location>
        <begin position="272"/>
        <end position="299"/>
    </location>
</feature>
<feature type="region of interest" description="Disordered" evidence="5">
    <location>
        <begin position="101"/>
        <end position="134"/>
    </location>
</feature>
<feature type="transmembrane region" description="Helical" evidence="6">
    <location>
        <begin position="201"/>
        <end position="220"/>
    </location>
</feature>
<dbReference type="InParanoid" id="K2S0L4"/>
<evidence type="ECO:0000256" key="6">
    <source>
        <dbReference type="SAM" id="Phobius"/>
    </source>
</evidence>
<organism evidence="7 8">
    <name type="scientific">Macrophomina phaseolina (strain MS6)</name>
    <name type="common">Charcoal rot fungus</name>
    <dbReference type="NCBI Taxonomy" id="1126212"/>
    <lineage>
        <taxon>Eukaryota</taxon>
        <taxon>Fungi</taxon>
        <taxon>Dikarya</taxon>
        <taxon>Ascomycota</taxon>
        <taxon>Pezizomycotina</taxon>
        <taxon>Dothideomycetes</taxon>
        <taxon>Dothideomycetes incertae sedis</taxon>
        <taxon>Botryosphaeriales</taxon>
        <taxon>Botryosphaeriaceae</taxon>
        <taxon>Macrophomina</taxon>
    </lineage>
</organism>
<dbReference type="PANTHER" id="PTHR10720:SF0">
    <property type="entry name" value="HEME OXYGENASE"/>
    <property type="match status" value="1"/>
</dbReference>
<dbReference type="InterPro" id="IPR002051">
    <property type="entry name" value="Haem_Oase"/>
</dbReference>